<dbReference type="Proteomes" id="UP000325375">
    <property type="component" value="Unassembled WGS sequence"/>
</dbReference>
<dbReference type="EMBL" id="CABVHX010000022">
    <property type="protein sequence ID" value="VVO21140.1"/>
    <property type="molecule type" value="Genomic_DNA"/>
</dbReference>
<name>A0A5E7DU03_PSEFL</name>
<sequence length="180" mass="20119">MVCHSNEFMLAILQEKPYLNQISDHLIEQILGLECDDFARLLRAIDAAESGAPATRSPGDFESAGALVGYGHFHYRRGDWAATNLAAAFGKPITPSLDNTIDDLANEIAAQGRDPDAKLEAAIAKFSRRVRKASGDWVLYREGPKRREYLAINQHTPRGSDEERELRRLLDSIVKNYAQH</sequence>
<gene>
    <name evidence="1" type="ORF">PS718_04221</name>
</gene>
<dbReference type="RefSeq" id="WP_150604463.1">
    <property type="nucleotide sequence ID" value="NZ_CABVHX010000022.1"/>
</dbReference>
<evidence type="ECO:0000313" key="2">
    <source>
        <dbReference type="Proteomes" id="UP000325375"/>
    </source>
</evidence>
<organism evidence="1 2">
    <name type="scientific">Pseudomonas fluorescens</name>
    <dbReference type="NCBI Taxonomy" id="294"/>
    <lineage>
        <taxon>Bacteria</taxon>
        <taxon>Pseudomonadati</taxon>
        <taxon>Pseudomonadota</taxon>
        <taxon>Gammaproteobacteria</taxon>
        <taxon>Pseudomonadales</taxon>
        <taxon>Pseudomonadaceae</taxon>
        <taxon>Pseudomonas</taxon>
    </lineage>
</organism>
<proteinExistence type="predicted"/>
<accession>A0A5E7DU03</accession>
<protein>
    <submittedName>
        <fullName evidence="1">Uncharacterized protein</fullName>
    </submittedName>
</protein>
<reference evidence="1 2" key="1">
    <citation type="submission" date="2019-09" db="EMBL/GenBank/DDBJ databases">
        <authorList>
            <person name="Chandra G."/>
            <person name="Truman W A."/>
        </authorList>
    </citation>
    <scope>NUCLEOTIDE SEQUENCE [LARGE SCALE GENOMIC DNA]</scope>
    <source>
        <strain evidence="1">PS718</strain>
    </source>
</reference>
<dbReference type="AlphaFoldDB" id="A0A5E7DU03"/>
<evidence type="ECO:0000313" key="1">
    <source>
        <dbReference type="EMBL" id="VVO21140.1"/>
    </source>
</evidence>